<sequence length="309" mass="33724">MSNQNNADSTNRDTRFAAIARAPMQVVGAPSHALGGVWSSAREIWGQREMLDLLIRRDLKARYKDSALGFLWSLIKPLTQLVIYYVVMGKFLGAAGGIPDFAVYIFTGLTVYSLFSEIISSTTGSIVGNSGLIKKIYLPREIFPLASVGSALFNFLIQFSILIAATLALGTFTLSPNLLFILPSLFIVVVYGLAFGLLLSAVNVYMRDIQYLVEVGLMVLLWASPIVYSWTMVGDQVGDSILLDIYTNNPVTLAVLGFQRALWSGGTDSANSPENLLLRLAIAGIIGVIFVLIFHRVFARLQGNFAQAL</sequence>
<evidence type="ECO:0000256" key="10">
    <source>
        <dbReference type="RuleBase" id="RU361157"/>
    </source>
</evidence>
<keyword evidence="8 10" id="KW-0472">Membrane</keyword>
<dbReference type="GO" id="GO:0015920">
    <property type="term" value="P:lipopolysaccharide transport"/>
    <property type="evidence" value="ECO:0007669"/>
    <property type="project" value="TreeGrafter"/>
</dbReference>
<dbReference type="PRINTS" id="PR00164">
    <property type="entry name" value="ABC2TRNSPORT"/>
</dbReference>
<evidence type="ECO:0000256" key="2">
    <source>
        <dbReference type="ARBA" id="ARBA00007783"/>
    </source>
</evidence>
<keyword evidence="6 10" id="KW-0812">Transmembrane</keyword>
<keyword evidence="4 10" id="KW-1003">Cell membrane</keyword>
<dbReference type="InterPro" id="IPR000412">
    <property type="entry name" value="ABC_2_transport"/>
</dbReference>
<organism evidence="12 13">
    <name type="scientific">Cryobacterium lyxosi</name>
    <dbReference type="NCBI Taxonomy" id="1259228"/>
    <lineage>
        <taxon>Bacteria</taxon>
        <taxon>Bacillati</taxon>
        <taxon>Actinomycetota</taxon>
        <taxon>Actinomycetes</taxon>
        <taxon>Micrococcales</taxon>
        <taxon>Microbacteriaceae</taxon>
        <taxon>Cryobacterium</taxon>
    </lineage>
</organism>
<feature type="transmembrane region" description="Helical" evidence="10">
    <location>
        <begin position="93"/>
        <end position="115"/>
    </location>
</feature>
<evidence type="ECO:0000256" key="6">
    <source>
        <dbReference type="ARBA" id="ARBA00022692"/>
    </source>
</evidence>
<evidence type="ECO:0000256" key="3">
    <source>
        <dbReference type="ARBA" id="ARBA00022448"/>
    </source>
</evidence>
<dbReference type="AlphaFoldDB" id="A0A4V3IPJ5"/>
<reference evidence="12 13" key="1">
    <citation type="submission" date="2019-03" db="EMBL/GenBank/DDBJ databases">
        <title>Genomics of glacier-inhabiting Cryobacterium strains.</title>
        <authorList>
            <person name="Liu Q."/>
            <person name="Xin Y.-H."/>
        </authorList>
    </citation>
    <scope>NUCLEOTIDE SEQUENCE [LARGE SCALE GENOMIC DNA]</scope>
    <source>
        <strain evidence="12 13">TMT1-1</strain>
    </source>
</reference>
<keyword evidence="7 10" id="KW-1133">Transmembrane helix</keyword>
<comment type="similarity">
    <text evidence="2 10">Belongs to the ABC-2 integral membrane protein family.</text>
</comment>
<evidence type="ECO:0000259" key="11">
    <source>
        <dbReference type="PROSITE" id="PS51012"/>
    </source>
</evidence>
<evidence type="ECO:0000256" key="4">
    <source>
        <dbReference type="ARBA" id="ARBA00022475"/>
    </source>
</evidence>
<dbReference type="InterPro" id="IPR047817">
    <property type="entry name" value="ABC2_TM_bact-type"/>
</dbReference>
<evidence type="ECO:0000313" key="13">
    <source>
        <dbReference type="Proteomes" id="UP000298424"/>
    </source>
</evidence>
<dbReference type="PANTHER" id="PTHR30413:SF8">
    <property type="entry name" value="TRANSPORT PERMEASE PROTEIN"/>
    <property type="match status" value="1"/>
</dbReference>
<feature type="transmembrane region" description="Helical" evidence="10">
    <location>
        <begin position="211"/>
        <end position="230"/>
    </location>
</feature>
<dbReference type="RefSeq" id="WP_134571223.1">
    <property type="nucleotide sequence ID" value="NZ_SOGT01000001.1"/>
</dbReference>
<dbReference type="Proteomes" id="UP000298424">
    <property type="component" value="Unassembled WGS sequence"/>
</dbReference>
<gene>
    <name evidence="12" type="ORF">E3T27_00345</name>
</gene>
<dbReference type="PANTHER" id="PTHR30413">
    <property type="entry name" value="INNER MEMBRANE TRANSPORT PERMEASE"/>
    <property type="match status" value="1"/>
</dbReference>
<evidence type="ECO:0000313" key="12">
    <source>
        <dbReference type="EMBL" id="TFD29217.1"/>
    </source>
</evidence>
<feature type="transmembrane region" description="Helical" evidence="10">
    <location>
        <begin position="66"/>
        <end position="87"/>
    </location>
</feature>
<evidence type="ECO:0000256" key="5">
    <source>
        <dbReference type="ARBA" id="ARBA00022519"/>
    </source>
</evidence>
<evidence type="ECO:0000256" key="7">
    <source>
        <dbReference type="ARBA" id="ARBA00022989"/>
    </source>
</evidence>
<accession>A0A4V3IPJ5</accession>
<dbReference type="PROSITE" id="PS51012">
    <property type="entry name" value="ABC_TM2"/>
    <property type="match status" value="1"/>
</dbReference>
<keyword evidence="13" id="KW-1185">Reference proteome</keyword>
<keyword evidence="9" id="KW-0046">Antibiotic resistance</keyword>
<protein>
    <recommendedName>
        <fullName evidence="10">Transport permease protein</fullName>
    </recommendedName>
</protein>
<feature type="transmembrane region" description="Helical" evidence="10">
    <location>
        <begin position="178"/>
        <end position="199"/>
    </location>
</feature>
<keyword evidence="3 10" id="KW-0813">Transport</keyword>
<dbReference type="Pfam" id="PF01061">
    <property type="entry name" value="ABC2_membrane"/>
    <property type="match status" value="1"/>
</dbReference>
<comment type="caution">
    <text evidence="12">The sequence shown here is derived from an EMBL/GenBank/DDBJ whole genome shotgun (WGS) entry which is preliminary data.</text>
</comment>
<dbReference type="InterPro" id="IPR013525">
    <property type="entry name" value="ABC2_TM"/>
</dbReference>
<feature type="transmembrane region" description="Helical" evidence="10">
    <location>
        <begin position="276"/>
        <end position="294"/>
    </location>
</feature>
<name>A0A4V3IPJ5_9MICO</name>
<proteinExistence type="inferred from homology"/>
<dbReference type="GO" id="GO:0140359">
    <property type="term" value="F:ABC-type transporter activity"/>
    <property type="evidence" value="ECO:0007669"/>
    <property type="project" value="InterPro"/>
</dbReference>
<dbReference type="OrthoDB" id="9789409at2"/>
<evidence type="ECO:0000256" key="8">
    <source>
        <dbReference type="ARBA" id="ARBA00023136"/>
    </source>
</evidence>
<feature type="domain" description="ABC transmembrane type-2" evidence="11">
    <location>
        <begin position="68"/>
        <end position="301"/>
    </location>
</feature>
<dbReference type="GO" id="GO:0043190">
    <property type="term" value="C:ATP-binding cassette (ABC) transporter complex"/>
    <property type="evidence" value="ECO:0007669"/>
    <property type="project" value="InterPro"/>
</dbReference>
<evidence type="ECO:0000256" key="1">
    <source>
        <dbReference type="ARBA" id="ARBA00004429"/>
    </source>
</evidence>
<comment type="subcellular location">
    <subcellularLocation>
        <location evidence="1">Cell inner membrane</location>
        <topology evidence="1">Multi-pass membrane protein</topology>
    </subcellularLocation>
    <subcellularLocation>
        <location evidence="10">Cell membrane</location>
        <topology evidence="10">Multi-pass membrane protein</topology>
    </subcellularLocation>
</comment>
<evidence type="ECO:0000256" key="9">
    <source>
        <dbReference type="ARBA" id="ARBA00023251"/>
    </source>
</evidence>
<feature type="transmembrane region" description="Helical" evidence="10">
    <location>
        <begin position="142"/>
        <end position="172"/>
    </location>
</feature>
<dbReference type="EMBL" id="SOGT01000001">
    <property type="protein sequence ID" value="TFD29217.1"/>
    <property type="molecule type" value="Genomic_DNA"/>
</dbReference>
<keyword evidence="5" id="KW-0997">Cell inner membrane</keyword>
<dbReference type="GO" id="GO:0046677">
    <property type="term" value="P:response to antibiotic"/>
    <property type="evidence" value="ECO:0007669"/>
    <property type="project" value="UniProtKB-KW"/>
</dbReference>